<gene>
    <name evidence="10" type="ORF">LQV63_22120</name>
</gene>
<dbReference type="PROSITE" id="PS50885">
    <property type="entry name" value="HAMP"/>
    <property type="match status" value="1"/>
</dbReference>
<protein>
    <submittedName>
        <fullName evidence="10">HAMP domain-containing methyl-accepting chemotaxis protein</fullName>
    </submittedName>
</protein>
<dbReference type="Proteomes" id="UP001199916">
    <property type="component" value="Unassembled WGS sequence"/>
</dbReference>
<keyword evidence="7" id="KW-0812">Transmembrane</keyword>
<keyword evidence="11" id="KW-1185">Reference proteome</keyword>
<dbReference type="PROSITE" id="PS50111">
    <property type="entry name" value="CHEMOTAXIS_TRANSDUC_2"/>
    <property type="match status" value="1"/>
</dbReference>
<comment type="subcellular location">
    <subcellularLocation>
        <location evidence="1">Cell membrane</location>
    </subcellularLocation>
</comment>
<evidence type="ECO:0000313" key="11">
    <source>
        <dbReference type="Proteomes" id="UP001199916"/>
    </source>
</evidence>
<dbReference type="EMBL" id="JAJNBZ010000022">
    <property type="protein sequence ID" value="MCE5171982.1"/>
    <property type="molecule type" value="Genomic_DNA"/>
</dbReference>
<reference evidence="10 11" key="1">
    <citation type="submission" date="2021-11" db="EMBL/GenBank/DDBJ databases">
        <title>Draft genome sequence of Paenibacillus profundus YoMME, a new Gram-positive bacteria with exoelectrogenic properties.</title>
        <authorList>
            <person name="Hubenova Y."/>
            <person name="Hubenova E."/>
            <person name="Manasiev Y."/>
            <person name="Peykov S."/>
            <person name="Mitov M."/>
        </authorList>
    </citation>
    <scope>NUCLEOTIDE SEQUENCE [LARGE SCALE GENOMIC DNA]</scope>
    <source>
        <strain evidence="10 11">YoMME</strain>
    </source>
</reference>
<dbReference type="PANTHER" id="PTHR32089:SF112">
    <property type="entry name" value="LYSOZYME-LIKE PROTEIN-RELATED"/>
    <property type="match status" value="1"/>
</dbReference>
<accession>A0ABS8YNU4</accession>
<feature type="transmembrane region" description="Helical" evidence="7">
    <location>
        <begin position="21"/>
        <end position="45"/>
    </location>
</feature>
<feature type="transmembrane region" description="Helical" evidence="7">
    <location>
        <begin position="166"/>
        <end position="187"/>
    </location>
</feature>
<evidence type="ECO:0000256" key="7">
    <source>
        <dbReference type="SAM" id="Phobius"/>
    </source>
</evidence>
<evidence type="ECO:0000256" key="5">
    <source>
        <dbReference type="ARBA" id="ARBA00029447"/>
    </source>
</evidence>
<evidence type="ECO:0000313" key="10">
    <source>
        <dbReference type="EMBL" id="MCE5171982.1"/>
    </source>
</evidence>
<comment type="similarity">
    <text evidence="5">Belongs to the methyl-accepting chemotaxis (MCP) protein family.</text>
</comment>
<feature type="domain" description="HAMP" evidence="9">
    <location>
        <begin position="189"/>
        <end position="243"/>
    </location>
</feature>
<dbReference type="CDD" id="cd11386">
    <property type="entry name" value="MCP_signal"/>
    <property type="match status" value="1"/>
</dbReference>
<evidence type="ECO:0000256" key="2">
    <source>
        <dbReference type="ARBA" id="ARBA00022475"/>
    </source>
</evidence>
<evidence type="ECO:0000259" key="8">
    <source>
        <dbReference type="PROSITE" id="PS50111"/>
    </source>
</evidence>
<sequence>MKPQSINERIRTLWSRCFQSLLARILLPISLLTLLVIQATCWVNIGYMKNIINDLMVEDTQTVVRQIGKLVVEHSGENPKAVLNTVAFKDHSYALLVKDGKVVARAGIGLSKEEDDLSSLYTGEKHEMYLDTGLGGYAFAAKAGEYTVISVGDFDDFDNGLSNYKWIMYAVTVGALVAIAGVTWLLVRRLFVTPIQSVSYTIEHIGEGDFTDRVALDTSRKDIWGAVARSFSGMRTNLKSLVDHVVDTSEKITLTSNEFAISSQETSKSSEQITISLQDISMGVDEGSKKLAEVSQMIEDVTMAIGEVDQVVKTITNEFAKANDKVVLGNDIVNQTVGQMNQLSENVESSSKIMHNLEQKSGKIGEIIKIITDIAGQTNLLALNAAIEAARAGEHGRGFAVVANEVRVLADQSNKAAMEIHEIISEVQSETVKAVEVMDKGNQFVKSGIGSVNETGDVFHAMVTMMQEISNLASMVEAIVQEVNTSSQEMLGQVQGVAQISEESAASVQSIAAATEEQNAVMEELASSAEEFKRMSHGLQEALGKFKF</sequence>
<evidence type="ECO:0000256" key="3">
    <source>
        <dbReference type="ARBA" id="ARBA00023136"/>
    </source>
</evidence>
<dbReference type="PANTHER" id="PTHR32089">
    <property type="entry name" value="METHYL-ACCEPTING CHEMOTAXIS PROTEIN MCPB"/>
    <property type="match status" value="1"/>
</dbReference>
<dbReference type="InterPro" id="IPR004089">
    <property type="entry name" value="MCPsignal_dom"/>
</dbReference>
<dbReference type="SMART" id="SM00304">
    <property type="entry name" value="HAMP"/>
    <property type="match status" value="2"/>
</dbReference>
<dbReference type="SUPFAM" id="SSF58104">
    <property type="entry name" value="Methyl-accepting chemotaxis protein (MCP) signaling domain"/>
    <property type="match status" value="1"/>
</dbReference>
<evidence type="ECO:0000256" key="4">
    <source>
        <dbReference type="ARBA" id="ARBA00023224"/>
    </source>
</evidence>
<dbReference type="Gene3D" id="1.10.287.950">
    <property type="entry name" value="Methyl-accepting chemotaxis protein"/>
    <property type="match status" value="1"/>
</dbReference>
<proteinExistence type="inferred from homology"/>
<comment type="caution">
    <text evidence="10">The sequence shown here is derived from an EMBL/GenBank/DDBJ whole genome shotgun (WGS) entry which is preliminary data.</text>
</comment>
<dbReference type="InterPro" id="IPR003660">
    <property type="entry name" value="HAMP_dom"/>
</dbReference>
<organism evidence="10 11">
    <name type="scientific">Paenibacillus profundus</name>
    <dbReference type="NCBI Taxonomy" id="1173085"/>
    <lineage>
        <taxon>Bacteria</taxon>
        <taxon>Bacillati</taxon>
        <taxon>Bacillota</taxon>
        <taxon>Bacilli</taxon>
        <taxon>Bacillales</taxon>
        <taxon>Paenibacillaceae</taxon>
        <taxon>Paenibacillus</taxon>
    </lineage>
</organism>
<dbReference type="RefSeq" id="WP_233698296.1">
    <property type="nucleotide sequence ID" value="NZ_JAJNBZ010000022.1"/>
</dbReference>
<evidence type="ECO:0000259" key="9">
    <source>
        <dbReference type="PROSITE" id="PS50885"/>
    </source>
</evidence>
<keyword evidence="7" id="KW-1133">Transmembrane helix</keyword>
<keyword evidence="4 6" id="KW-0807">Transducer</keyword>
<dbReference type="CDD" id="cd06225">
    <property type="entry name" value="HAMP"/>
    <property type="match status" value="1"/>
</dbReference>
<dbReference type="Pfam" id="PF00015">
    <property type="entry name" value="MCPsignal"/>
    <property type="match status" value="1"/>
</dbReference>
<keyword evidence="2" id="KW-1003">Cell membrane</keyword>
<evidence type="ECO:0000256" key="1">
    <source>
        <dbReference type="ARBA" id="ARBA00004236"/>
    </source>
</evidence>
<keyword evidence="3 7" id="KW-0472">Membrane</keyword>
<evidence type="ECO:0000256" key="6">
    <source>
        <dbReference type="PROSITE-ProRule" id="PRU00284"/>
    </source>
</evidence>
<dbReference type="SMART" id="SM00283">
    <property type="entry name" value="MA"/>
    <property type="match status" value="1"/>
</dbReference>
<name>A0ABS8YNU4_9BACL</name>
<feature type="domain" description="Methyl-accepting transducer" evidence="8">
    <location>
        <begin position="262"/>
        <end position="498"/>
    </location>
</feature>